<dbReference type="SMART" id="SM00879">
    <property type="entry name" value="Brix"/>
    <property type="match status" value="1"/>
</dbReference>
<dbReference type="GO" id="GO:0000463">
    <property type="term" value="P:maturation of LSU-rRNA from tricistronic rRNA transcript (SSU-rRNA, 5.8S rRNA, LSU-rRNA)"/>
    <property type="evidence" value="ECO:0007669"/>
    <property type="project" value="TreeGrafter"/>
</dbReference>
<dbReference type="GO" id="GO:0000027">
    <property type="term" value="P:ribosomal large subunit assembly"/>
    <property type="evidence" value="ECO:0007669"/>
    <property type="project" value="InterPro"/>
</dbReference>
<sequence>MAPTQAQQKAARAKVLAGGKPAKARTQRYLKSIEPQLREGAKSTLLLKGIKCSQAMGNLLKDMRAMQAPNAKLMSKKNQIVAFDDIEGQQSLEFLTTKNDCALFALASTNKKRPNNLVLGRTFDHQILDMVELGILRYKSIQNYGGSVPKKRIGSKPLMLFLGDLWQQDSNCKKMQNLLIDFYRGDVVQKLVVSGIDHLLVFVASQPQQGDNANPNINNDPKLIIYQHTFFCKLKKNPDDPTSKVPIPFLVPCGPDMTMQIRRTQFAEQDLWNLSLKQPQGLKKKKKKNKTTNLFGEVVGRLHIEHQDVTKMGGRKSKALRRAEQTAKEEENEALEAELGREREEMQDEFKQTYGFNKE</sequence>
<dbReference type="EMBL" id="CAACVS010000075">
    <property type="protein sequence ID" value="VEU36027.1"/>
    <property type="molecule type" value="Genomic_DNA"/>
</dbReference>
<keyword evidence="3 4" id="KW-0539">Nucleus</keyword>
<organism evidence="7 8">
    <name type="scientific">Pseudo-nitzschia multistriata</name>
    <dbReference type="NCBI Taxonomy" id="183589"/>
    <lineage>
        <taxon>Eukaryota</taxon>
        <taxon>Sar</taxon>
        <taxon>Stramenopiles</taxon>
        <taxon>Ochrophyta</taxon>
        <taxon>Bacillariophyta</taxon>
        <taxon>Bacillariophyceae</taxon>
        <taxon>Bacillariophycidae</taxon>
        <taxon>Bacillariales</taxon>
        <taxon>Bacillariaceae</taxon>
        <taxon>Pseudo-nitzschia</taxon>
    </lineage>
</organism>
<evidence type="ECO:0000256" key="2">
    <source>
        <dbReference type="ARBA" id="ARBA00010782"/>
    </source>
</evidence>
<reference evidence="7 8" key="1">
    <citation type="submission" date="2019-01" db="EMBL/GenBank/DDBJ databases">
        <authorList>
            <person name="Ferrante I. M."/>
        </authorList>
    </citation>
    <scope>NUCLEOTIDE SEQUENCE [LARGE SCALE GENOMIC DNA]</scope>
    <source>
        <strain evidence="7 8">B856</strain>
    </source>
</reference>
<dbReference type="PANTHER" id="PTHR12728">
    <property type="entry name" value="BRIX DOMAIN CONTAINING PROTEIN"/>
    <property type="match status" value="1"/>
</dbReference>
<evidence type="ECO:0000313" key="8">
    <source>
        <dbReference type="Proteomes" id="UP000291116"/>
    </source>
</evidence>
<keyword evidence="8" id="KW-1185">Reference proteome</keyword>
<protein>
    <recommendedName>
        <fullName evidence="4">Ribosome production factor 2 homolog</fullName>
    </recommendedName>
    <alternativeName>
        <fullName evidence="4">Ribosome biogenesis protein RPF2 homolog</fullName>
    </alternativeName>
</protein>
<name>A0A448Z1Q9_9STRA</name>
<accession>A0A448Z1Q9</accession>
<feature type="compositionally biased region" description="Basic and acidic residues" evidence="5">
    <location>
        <begin position="338"/>
        <end position="359"/>
    </location>
</feature>
<feature type="region of interest" description="Disordered" evidence="5">
    <location>
        <begin position="310"/>
        <end position="359"/>
    </location>
</feature>
<dbReference type="OrthoDB" id="407658at2759"/>
<dbReference type="GO" id="GO:0019843">
    <property type="term" value="F:rRNA binding"/>
    <property type="evidence" value="ECO:0007669"/>
    <property type="project" value="UniProtKB-UniRule"/>
</dbReference>
<evidence type="ECO:0000313" key="7">
    <source>
        <dbReference type="EMBL" id="VEU36027.1"/>
    </source>
</evidence>
<dbReference type="InterPro" id="IPR007109">
    <property type="entry name" value="Brix"/>
</dbReference>
<dbReference type="Pfam" id="PF04427">
    <property type="entry name" value="Brix"/>
    <property type="match status" value="1"/>
</dbReference>
<evidence type="ECO:0000256" key="3">
    <source>
        <dbReference type="ARBA" id="ARBA00023242"/>
    </source>
</evidence>
<evidence type="ECO:0000256" key="5">
    <source>
        <dbReference type="SAM" id="MobiDB-lite"/>
    </source>
</evidence>
<dbReference type="Proteomes" id="UP000291116">
    <property type="component" value="Unassembled WGS sequence"/>
</dbReference>
<dbReference type="AlphaFoldDB" id="A0A448Z1Q9"/>
<evidence type="ECO:0000259" key="6">
    <source>
        <dbReference type="PROSITE" id="PS50833"/>
    </source>
</evidence>
<dbReference type="GO" id="GO:0005730">
    <property type="term" value="C:nucleolus"/>
    <property type="evidence" value="ECO:0007669"/>
    <property type="project" value="UniProtKB-SubCell"/>
</dbReference>
<dbReference type="PROSITE" id="PS50833">
    <property type="entry name" value="BRIX"/>
    <property type="match status" value="1"/>
</dbReference>
<evidence type="ECO:0000256" key="1">
    <source>
        <dbReference type="ARBA" id="ARBA00004604"/>
    </source>
</evidence>
<dbReference type="InterPro" id="IPR039770">
    <property type="entry name" value="Rpf2"/>
</dbReference>
<feature type="domain" description="Brix" evidence="6">
    <location>
        <begin position="42"/>
        <end position="270"/>
    </location>
</feature>
<gene>
    <name evidence="7" type="ORF">PSNMU_V1.4_AUG-EV-PASAV3_0027740</name>
</gene>
<comment type="similarity">
    <text evidence="2 4">Belongs to the RPF2 family.</text>
</comment>
<proteinExistence type="inferred from homology"/>
<comment type="subcellular location">
    <subcellularLocation>
        <location evidence="1 4">Nucleus</location>
        <location evidence="1 4">Nucleolus</location>
    </subcellularLocation>
</comment>
<dbReference type="PANTHER" id="PTHR12728:SF0">
    <property type="entry name" value="RIBOSOME PRODUCTION FACTOR 2 HOMOLOG"/>
    <property type="match status" value="1"/>
</dbReference>
<evidence type="ECO:0000256" key="4">
    <source>
        <dbReference type="RuleBase" id="RU367086"/>
    </source>
</evidence>